<feature type="domain" description="C3H1-type" evidence="10">
    <location>
        <begin position="108"/>
        <end position="135"/>
    </location>
</feature>
<evidence type="ECO:0000256" key="5">
    <source>
        <dbReference type="ARBA" id="ARBA00022833"/>
    </source>
</evidence>
<evidence type="ECO:0000256" key="8">
    <source>
        <dbReference type="PROSITE-ProRule" id="PRU00723"/>
    </source>
</evidence>
<feature type="zinc finger region" description="C3H1-type" evidence="8">
    <location>
        <begin position="25"/>
        <end position="50"/>
    </location>
</feature>
<dbReference type="GO" id="GO:0003677">
    <property type="term" value="F:DNA binding"/>
    <property type="evidence" value="ECO:0007669"/>
    <property type="project" value="UniProtKB-KW"/>
</dbReference>
<feature type="repeat" description="WD" evidence="7">
    <location>
        <begin position="271"/>
        <end position="310"/>
    </location>
</feature>
<feature type="compositionally biased region" description="Basic and acidic residues" evidence="9">
    <location>
        <begin position="58"/>
        <end position="74"/>
    </location>
</feature>
<dbReference type="AlphaFoldDB" id="A0A5B7CBV0"/>
<evidence type="ECO:0000259" key="10">
    <source>
        <dbReference type="PROSITE" id="PS50103"/>
    </source>
</evidence>
<dbReference type="InterPro" id="IPR036855">
    <property type="entry name" value="Znf_CCCH_sf"/>
</dbReference>
<evidence type="ECO:0000256" key="2">
    <source>
        <dbReference type="ARBA" id="ARBA00022723"/>
    </source>
</evidence>
<evidence type="ECO:0000256" key="1">
    <source>
        <dbReference type="ARBA" id="ARBA00022574"/>
    </source>
</evidence>
<dbReference type="EMBL" id="GHES01047272">
    <property type="protein sequence ID" value="MPA77831.1"/>
    <property type="molecule type" value="Transcribed_RNA"/>
</dbReference>
<dbReference type="GO" id="GO:0008270">
    <property type="term" value="F:zinc ion binding"/>
    <property type="evidence" value="ECO:0007669"/>
    <property type="project" value="UniProtKB-KW"/>
</dbReference>
<dbReference type="SUPFAM" id="SSF50978">
    <property type="entry name" value="WD40 repeat-like"/>
    <property type="match status" value="1"/>
</dbReference>
<feature type="zinc finger region" description="C3H1-type" evidence="8">
    <location>
        <begin position="108"/>
        <end position="135"/>
    </location>
</feature>
<evidence type="ECO:0000313" key="11">
    <source>
        <dbReference type="EMBL" id="MPA77831.1"/>
    </source>
</evidence>
<keyword evidence="5 8" id="KW-0862">Zinc</keyword>
<evidence type="ECO:0000256" key="9">
    <source>
        <dbReference type="SAM" id="MobiDB-lite"/>
    </source>
</evidence>
<dbReference type="Gene3D" id="3.30.1370.210">
    <property type="match status" value="1"/>
</dbReference>
<dbReference type="PANTHER" id="PTHR44489">
    <property type="match status" value="1"/>
</dbReference>
<keyword evidence="2 8" id="KW-0479">Metal-binding</keyword>
<accession>A0A5B7CBV0</accession>
<evidence type="ECO:0000256" key="4">
    <source>
        <dbReference type="ARBA" id="ARBA00022771"/>
    </source>
</evidence>
<organism evidence="11">
    <name type="scientific">Davidia involucrata</name>
    <name type="common">Dove tree</name>
    <dbReference type="NCBI Taxonomy" id="16924"/>
    <lineage>
        <taxon>Eukaryota</taxon>
        <taxon>Viridiplantae</taxon>
        <taxon>Streptophyta</taxon>
        <taxon>Embryophyta</taxon>
        <taxon>Tracheophyta</taxon>
        <taxon>Spermatophyta</taxon>
        <taxon>Magnoliopsida</taxon>
        <taxon>eudicotyledons</taxon>
        <taxon>Gunneridae</taxon>
        <taxon>Pentapetalae</taxon>
        <taxon>asterids</taxon>
        <taxon>Cornales</taxon>
        <taxon>Nyssaceae</taxon>
        <taxon>Davidia</taxon>
    </lineage>
</organism>
<dbReference type="InterPro" id="IPR020472">
    <property type="entry name" value="WD40_PAC1"/>
</dbReference>
<dbReference type="InterPro" id="IPR015943">
    <property type="entry name" value="WD40/YVTN_repeat-like_dom_sf"/>
</dbReference>
<feature type="domain" description="C3H1-type" evidence="10">
    <location>
        <begin position="25"/>
        <end position="50"/>
    </location>
</feature>
<evidence type="ECO:0000256" key="7">
    <source>
        <dbReference type="PROSITE-ProRule" id="PRU00221"/>
    </source>
</evidence>
<dbReference type="FunFam" id="2.130.10.10:FF:000869">
    <property type="entry name" value="Zinc finger CCCH domain-containing protein 48"/>
    <property type="match status" value="1"/>
</dbReference>
<evidence type="ECO:0000256" key="6">
    <source>
        <dbReference type="ARBA" id="ARBA00023125"/>
    </source>
</evidence>
<feature type="repeat" description="WD" evidence="7">
    <location>
        <begin position="146"/>
        <end position="187"/>
    </location>
</feature>
<dbReference type="PROSITE" id="PS00678">
    <property type="entry name" value="WD_REPEATS_1"/>
    <property type="match status" value="1"/>
</dbReference>
<name>A0A5B7CBV0_DAVIN</name>
<sequence length="432" mass="46986">MDTKAATRVSERTERTVFNRLRGHVNNKVCAYWLAGRCSRSPCRFLHRELPPSKPKQLHRESSQQHNQSEDRHYSGSKTWRRSPDYGPKKSSIPPSGEAGSGGKSTQKTQEKVCKYWISGNCVQGDKCQDLHSWFCGNGFSMLANLVGHNKAVTGIALPSGSNKLYSGSMDKSVRVWDCNTGQCAAVANLEGEIGCLISEGPLVFVGLPNAVKAWNTSSCTELTLNGSGSVGKVYAMVVHYDMLLAGTEDGTILAWKSSSETNCPELSASLKGHSCGVVSLVIGANRLYSGSMDHTIRVWDLDTLQCIQTLNGHMGAVMSVLCWDSFLLSGSLDGTIKVWVATEGGNLEVTYTHNVEHGVLVLCGIHDAEAKPILLCSCNDNSVRLYELPSFTERGTIFAKQEVRAIQIGPRGLFFTGDTTGQITIWKLSGE</sequence>
<dbReference type="SMART" id="SM00320">
    <property type="entry name" value="WD40"/>
    <property type="match status" value="6"/>
</dbReference>
<feature type="region of interest" description="Disordered" evidence="9">
    <location>
        <begin position="49"/>
        <end position="106"/>
    </location>
</feature>
<gene>
    <name evidence="11" type="ORF">Din_047272</name>
</gene>
<dbReference type="Pfam" id="PF00400">
    <property type="entry name" value="WD40"/>
    <property type="match status" value="3"/>
</dbReference>
<dbReference type="Gene3D" id="2.130.10.10">
    <property type="entry name" value="YVTN repeat-like/Quinoprotein amine dehydrogenase"/>
    <property type="match status" value="2"/>
</dbReference>
<dbReference type="PROSITE" id="PS50082">
    <property type="entry name" value="WD_REPEATS_2"/>
    <property type="match status" value="3"/>
</dbReference>
<feature type="repeat" description="WD" evidence="7">
    <location>
        <begin position="311"/>
        <end position="340"/>
    </location>
</feature>
<protein>
    <submittedName>
        <fullName evidence="11">Putative zinc finger CCCH domain-containing protein 48-like isoform X1</fullName>
    </submittedName>
</protein>
<reference evidence="11" key="1">
    <citation type="submission" date="2019-08" db="EMBL/GenBank/DDBJ databases">
        <title>Reference gene set and small RNA set construction with multiple tissues from Davidia involucrata Baill.</title>
        <authorList>
            <person name="Yang H."/>
            <person name="Zhou C."/>
            <person name="Li G."/>
            <person name="Wang J."/>
            <person name="Gao P."/>
            <person name="Wang M."/>
            <person name="Wang R."/>
            <person name="Zhao Y."/>
        </authorList>
    </citation>
    <scope>NUCLEOTIDE SEQUENCE</scope>
    <source>
        <tissue evidence="11">Mixed with DoveR01_LX</tissue>
    </source>
</reference>
<dbReference type="SMART" id="SM00356">
    <property type="entry name" value="ZnF_C3H1"/>
    <property type="match status" value="2"/>
</dbReference>
<keyword evidence="6" id="KW-0238">DNA-binding</keyword>
<dbReference type="PROSITE" id="PS50294">
    <property type="entry name" value="WD_REPEATS_REGION"/>
    <property type="match status" value="2"/>
</dbReference>
<dbReference type="InterPro" id="IPR019775">
    <property type="entry name" value="WD40_repeat_CS"/>
</dbReference>
<dbReference type="PROSITE" id="PS50103">
    <property type="entry name" value="ZF_C3H1"/>
    <property type="match status" value="2"/>
</dbReference>
<dbReference type="PRINTS" id="PR00320">
    <property type="entry name" value="GPROTEINBRPT"/>
</dbReference>
<keyword evidence="3" id="KW-0677">Repeat</keyword>
<dbReference type="InterPro" id="IPR001680">
    <property type="entry name" value="WD40_rpt"/>
</dbReference>
<dbReference type="InterPro" id="IPR036322">
    <property type="entry name" value="WD40_repeat_dom_sf"/>
</dbReference>
<dbReference type="PANTHER" id="PTHR44489:SF14">
    <property type="entry name" value="ZINC FINGER CCCH DOMAIN-CONTAINING PROTEIN 59-RELATED"/>
    <property type="match status" value="1"/>
</dbReference>
<dbReference type="InterPro" id="IPR044715">
    <property type="entry name" value="WDR86-like"/>
</dbReference>
<keyword evidence="1 7" id="KW-0853">WD repeat</keyword>
<dbReference type="InterPro" id="IPR000571">
    <property type="entry name" value="Znf_CCCH"/>
</dbReference>
<evidence type="ECO:0000256" key="3">
    <source>
        <dbReference type="ARBA" id="ARBA00022737"/>
    </source>
</evidence>
<dbReference type="SUPFAM" id="SSF90229">
    <property type="entry name" value="CCCH zinc finger"/>
    <property type="match status" value="1"/>
</dbReference>
<keyword evidence="4 8" id="KW-0863">Zinc-finger</keyword>
<proteinExistence type="predicted"/>